<sequence length="236" mass="26736">MYKKTAYLLALALTITLTACGDDTHANASVEDDGQPFFYKRHAQDADGNYLKDSLTYPGNQPRDADGTLRPEPVRDWTFVDQLDRPISNTDLRGKVHIVDFFFTACPTICPKVKGQMLRIEEEFADDPDFALVSFTVDPKRDTPERMKDYATKLGITDMDRWRFVHGDKFEIYDLDAEYLSIAEENANAPGGFDHSGYIVLVDRDGFVRSYASGLDPAEVDFLMDDIRLLLDQPSK</sequence>
<dbReference type="Proteomes" id="UP000770785">
    <property type="component" value="Unassembled WGS sequence"/>
</dbReference>
<evidence type="ECO:0000313" key="6">
    <source>
        <dbReference type="Proteomes" id="UP000770785"/>
    </source>
</evidence>
<evidence type="ECO:0000259" key="4">
    <source>
        <dbReference type="PROSITE" id="PS51352"/>
    </source>
</evidence>
<dbReference type="Pfam" id="PF02630">
    <property type="entry name" value="SCO1-SenC"/>
    <property type="match status" value="1"/>
</dbReference>
<comment type="caution">
    <text evidence="5">The sequence shown here is derived from an EMBL/GenBank/DDBJ whole genome shotgun (WGS) entry which is preliminary data.</text>
</comment>
<evidence type="ECO:0000256" key="3">
    <source>
        <dbReference type="SAM" id="SignalP"/>
    </source>
</evidence>
<feature type="domain" description="Thioredoxin" evidence="4">
    <location>
        <begin position="51"/>
        <end position="236"/>
    </location>
</feature>
<gene>
    <name evidence="5" type="ORF">GGR27_003091</name>
</gene>
<evidence type="ECO:0000256" key="1">
    <source>
        <dbReference type="ARBA" id="ARBA00010996"/>
    </source>
</evidence>
<feature type="signal peptide" evidence="3">
    <location>
        <begin position="1"/>
        <end position="21"/>
    </location>
</feature>
<name>A0ABX0XF82_9BACT</name>
<proteinExistence type="inferred from homology"/>
<keyword evidence="3" id="KW-0732">Signal</keyword>
<feature type="chain" id="PRO_5046403544" evidence="3">
    <location>
        <begin position="22"/>
        <end position="236"/>
    </location>
</feature>
<dbReference type="PROSITE" id="PS51352">
    <property type="entry name" value="THIOREDOXIN_2"/>
    <property type="match status" value="1"/>
</dbReference>
<keyword evidence="2" id="KW-0186">Copper</keyword>
<reference evidence="5 6" key="1">
    <citation type="submission" date="2020-03" db="EMBL/GenBank/DDBJ databases">
        <title>Genomic Encyclopedia of Type Strains, Phase IV (KMG-IV): sequencing the most valuable type-strain genomes for metagenomic binning, comparative biology and taxonomic classification.</title>
        <authorList>
            <person name="Goeker M."/>
        </authorList>
    </citation>
    <scope>NUCLEOTIDE SEQUENCE [LARGE SCALE GENOMIC DNA]</scope>
    <source>
        <strain evidence="5 6">DSM 105096</strain>
    </source>
</reference>
<dbReference type="PROSITE" id="PS51257">
    <property type="entry name" value="PROKAR_LIPOPROTEIN"/>
    <property type="match status" value="1"/>
</dbReference>
<dbReference type="PANTHER" id="PTHR12151">
    <property type="entry name" value="ELECTRON TRANSPORT PROTIN SCO1/SENC FAMILY MEMBER"/>
    <property type="match status" value="1"/>
</dbReference>
<evidence type="ECO:0000256" key="2">
    <source>
        <dbReference type="ARBA" id="ARBA00023008"/>
    </source>
</evidence>
<dbReference type="Gene3D" id="3.40.30.10">
    <property type="entry name" value="Glutaredoxin"/>
    <property type="match status" value="1"/>
</dbReference>
<dbReference type="InterPro" id="IPR013766">
    <property type="entry name" value="Thioredoxin_domain"/>
</dbReference>
<keyword evidence="6" id="KW-1185">Reference proteome</keyword>
<dbReference type="SUPFAM" id="SSF52833">
    <property type="entry name" value="Thioredoxin-like"/>
    <property type="match status" value="1"/>
</dbReference>
<accession>A0ABX0XF82</accession>
<organism evidence="5 6">
    <name type="scientific">Neolewinella antarctica</name>
    <dbReference type="NCBI Taxonomy" id="442734"/>
    <lineage>
        <taxon>Bacteria</taxon>
        <taxon>Pseudomonadati</taxon>
        <taxon>Bacteroidota</taxon>
        <taxon>Saprospiria</taxon>
        <taxon>Saprospirales</taxon>
        <taxon>Lewinellaceae</taxon>
        <taxon>Neolewinella</taxon>
    </lineage>
</organism>
<dbReference type="InterPro" id="IPR036249">
    <property type="entry name" value="Thioredoxin-like_sf"/>
</dbReference>
<evidence type="ECO:0000313" key="5">
    <source>
        <dbReference type="EMBL" id="NJC27574.1"/>
    </source>
</evidence>
<dbReference type="InterPro" id="IPR003782">
    <property type="entry name" value="SCO1/SenC"/>
</dbReference>
<comment type="similarity">
    <text evidence="1">Belongs to the SCO1/2 family.</text>
</comment>
<dbReference type="CDD" id="cd02968">
    <property type="entry name" value="SCO"/>
    <property type="match status" value="1"/>
</dbReference>
<dbReference type="RefSeq" id="WP_168038792.1">
    <property type="nucleotide sequence ID" value="NZ_JAATJH010000005.1"/>
</dbReference>
<protein>
    <submittedName>
        <fullName evidence="5">Protein SCO1/2</fullName>
    </submittedName>
</protein>
<dbReference type="PANTHER" id="PTHR12151:SF25">
    <property type="entry name" value="LINALOOL DEHYDRATASE_ISOMERASE DOMAIN-CONTAINING PROTEIN"/>
    <property type="match status" value="1"/>
</dbReference>
<dbReference type="EMBL" id="JAATJH010000005">
    <property type="protein sequence ID" value="NJC27574.1"/>
    <property type="molecule type" value="Genomic_DNA"/>
</dbReference>